<comment type="catalytic activity">
    <reaction evidence="12">
        <text>GTP + AH2 + S-adenosyl-L-methionine = (8S)-3',8-cyclo-7,8-dihydroguanosine 5'-triphosphate + 5'-deoxyadenosine + L-methionine + A + H(+)</text>
        <dbReference type="Rhea" id="RHEA:49576"/>
        <dbReference type="ChEBI" id="CHEBI:13193"/>
        <dbReference type="ChEBI" id="CHEBI:15378"/>
        <dbReference type="ChEBI" id="CHEBI:17319"/>
        <dbReference type="ChEBI" id="CHEBI:17499"/>
        <dbReference type="ChEBI" id="CHEBI:37565"/>
        <dbReference type="ChEBI" id="CHEBI:57844"/>
        <dbReference type="ChEBI" id="CHEBI:59789"/>
        <dbReference type="ChEBI" id="CHEBI:131766"/>
        <dbReference type="EC" id="4.1.99.22"/>
    </reaction>
</comment>
<dbReference type="InterPro" id="IPR013483">
    <property type="entry name" value="MoaA"/>
</dbReference>
<dbReference type="SFLD" id="SFLDG01067">
    <property type="entry name" value="SPASM/twitch_domain_containing"/>
    <property type="match status" value="1"/>
</dbReference>
<dbReference type="InterPro" id="IPR007197">
    <property type="entry name" value="rSAM"/>
</dbReference>
<dbReference type="SFLD" id="SFLDG01386">
    <property type="entry name" value="main_SPASM_domain-containing"/>
    <property type="match status" value="1"/>
</dbReference>
<dbReference type="EC" id="4.1.99.22" evidence="2"/>
<keyword evidence="7" id="KW-0408">Iron</keyword>
<evidence type="ECO:0000256" key="10">
    <source>
        <dbReference type="ARBA" id="ARBA00023150"/>
    </source>
</evidence>
<dbReference type="PROSITE" id="PS01305">
    <property type="entry name" value="MOAA_NIFB_PQQE"/>
    <property type="match status" value="1"/>
</dbReference>
<dbReference type="InterPro" id="IPR013785">
    <property type="entry name" value="Aldolase_TIM"/>
</dbReference>
<dbReference type="STRING" id="1907941.BKE30_08370"/>
<dbReference type="GO" id="GO:0051539">
    <property type="term" value="F:4 iron, 4 sulfur cluster binding"/>
    <property type="evidence" value="ECO:0007669"/>
    <property type="project" value="UniProtKB-KW"/>
</dbReference>
<organism evidence="14 15">
    <name type="scientific">Alkanindiges hydrocarboniclasticus</name>
    <dbReference type="NCBI Taxonomy" id="1907941"/>
    <lineage>
        <taxon>Bacteria</taxon>
        <taxon>Pseudomonadati</taxon>
        <taxon>Pseudomonadota</taxon>
        <taxon>Gammaproteobacteria</taxon>
        <taxon>Moraxellales</taxon>
        <taxon>Moraxellaceae</taxon>
        <taxon>Alkanindiges</taxon>
    </lineage>
</organism>
<dbReference type="GO" id="GO:0005525">
    <property type="term" value="F:GTP binding"/>
    <property type="evidence" value="ECO:0007669"/>
    <property type="project" value="UniProtKB-KW"/>
</dbReference>
<evidence type="ECO:0000256" key="4">
    <source>
        <dbReference type="ARBA" id="ARBA00022691"/>
    </source>
</evidence>
<proteinExistence type="predicted"/>
<dbReference type="PANTHER" id="PTHR22960:SF0">
    <property type="entry name" value="MOLYBDENUM COFACTOR BIOSYNTHESIS PROTEIN 1"/>
    <property type="match status" value="1"/>
</dbReference>
<keyword evidence="15" id="KW-1185">Reference proteome</keyword>
<dbReference type="InterPro" id="IPR050105">
    <property type="entry name" value="MoCo_biosynth_MoaA/MoaC"/>
</dbReference>
<dbReference type="InterPro" id="IPR000385">
    <property type="entry name" value="MoaA_NifB_PqqE_Fe-S-bd_CS"/>
</dbReference>
<sequence>MTALVTTVHPESLKELLPHNSASSLVDQFGRHKHKLRISLTDRCNFRCSYCMPDQPEWLAKKDILNFEELLKFATVMVSMGIRHIRLTGGEPLMRQGVVHFIQSLSALKKSGLQRISMTTNAYYLKKYAHDLKLAGLDDLNISMDSINPATFLKMTQRPLKPVLDGIQAAVDASIPVKLNCVIVAGQNEHEIVELTQWAYQKNLPLRFIEYMPLDAPTHWQASKVITEDQIIATLASHFHIEKQHRLNDPATIYQLSPVSDHPLNSVNRPFELGIISTISKPFCQTCDRLRITATGELFTCLFANSGTVIRPLLQQDNTPLLQQMILQAVWHKKAGFIAQQQAPVRKISMHAMGG</sequence>
<keyword evidence="8" id="KW-0411">Iron-sulfur</keyword>
<evidence type="ECO:0000256" key="2">
    <source>
        <dbReference type="ARBA" id="ARBA00012167"/>
    </source>
</evidence>
<dbReference type="NCBIfam" id="TIGR02666">
    <property type="entry name" value="moaA"/>
    <property type="match status" value="1"/>
</dbReference>
<keyword evidence="4" id="KW-0949">S-adenosyl-L-methionine</keyword>
<comment type="cofactor">
    <cofactor evidence="1">
        <name>[4Fe-4S] cluster</name>
        <dbReference type="ChEBI" id="CHEBI:49883"/>
    </cofactor>
</comment>
<dbReference type="Pfam" id="PF04055">
    <property type="entry name" value="Radical_SAM"/>
    <property type="match status" value="1"/>
</dbReference>
<dbReference type="Proteomes" id="UP000192132">
    <property type="component" value="Unassembled WGS sequence"/>
</dbReference>
<dbReference type="AlphaFoldDB" id="A0A1S8CTP1"/>
<dbReference type="SMART" id="SM00729">
    <property type="entry name" value="Elp3"/>
    <property type="match status" value="1"/>
</dbReference>
<dbReference type="EMBL" id="MLCN01000022">
    <property type="protein sequence ID" value="ONG39789.1"/>
    <property type="molecule type" value="Genomic_DNA"/>
</dbReference>
<feature type="domain" description="Radical SAM core" evidence="13">
    <location>
        <begin position="28"/>
        <end position="246"/>
    </location>
</feature>
<dbReference type="SUPFAM" id="SSF102114">
    <property type="entry name" value="Radical SAM enzymes"/>
    <property type="match status" value="1"/>
</dbReference>
<evidence type="ECO:0000313" key="15">
    <source>
        <dbReference type="Proteomes" id="UP000192132"/>
    </source>
</evidence>
<dbReference type="InterPro" id="IPR058240">
    <property type="entry name" value="rSAM_sf"/>
</dbReference>
<keyword evidence="9" id="KW-0342">GTP-binding</keyword>
<dbReference type="SFLD" id="SFLDS00029">
    <property type="entry name" value="Radical_SAM"/>
    <property type="match status" value="1"/>
</dbReference>
<name>A0A1S8CTP1_9GAMM</name>
<gene>
    <name evidence="14" type="ORF">BKE30_08370</name>
</gene>
<dbReference type="GO" id="GO:0061799">
    <property type="term" value="F:cyclic pyranopterin monophosphate synthase activity"/>
    <property type="evidence" value="ECO:0007669"/>
    <property type="project" value="TreeGrafter"/>
</dbReference>
<reference evidence="14 15" key="1">
    <citation type="submission" date="2016-10" db="EMBL/GenBank/DDBJ databases">
        <title>Draft Genome sequence of Alkanindiges sp. strain H1.</title>
        <authorList>
            <person name="Subhash Y."/>
            <person name="Lee S."/>
        </authorList>
    </citation>
    <scope>NUCLEOTIDE SEQUENCE [LARGE SCALE GENOMIC DNA]</scope>
    <source>
        <strain evidence="14 15">H1</strain>
    </source>
</reference>
<dbReference type="GO" id="GO:0046872">
    <property type="term" value="F:metal ion binding"/>
    <property type="evidence" value="ECO:0007669"/>
    <property type="project" value="UniProtKB-KW"/>
</dbReference>
<keyword evidence="11" id="KW-0456">Lyase</keyword>
<evidence type="ECO:0000256" key="6">
    <source>
        <dbReference type="ARBA" id="ARBA00022741"/>
    </source>
</evidence>
<keyword evidence="3" id="KW-0004">4Fe-4S</keyword>
<evidence type="ECO:0000256" key="8">
    <source>
        <dbReference type="ARBA" id="ARBA00023014"/>
    </source>
</evidence>
<dbReference type="Gene3D" id="3.20.20.70">
    <property type="entry name" value="Aldolase class I"/>
    <property type="match status" value="1"/>
</dbReference>
<evidence type="ECO:0000256" key="12">
    <source>
        <dbReference type="ARBA" id="ARBA00048697"/>
    </source>
</evidence>
<evidence type="ECO:0000256" key="7">
    <source>
        <dbReference type="ARBA" id="ARBA00023004"/>
    </source>
</evidence>
<evidence type="ECO:0000256" key="9">
    <source>
        <dbReference type="ARBA" id="ARBA00023134"/>
    </source>
</evidence>
<dbReference type="InterPro" id="IPR006638">
    <property type="entry name" value="Elp3/MiaA/NifB-like_rSAM"/>
</dbReference>
<dbReference type="InterPro" id="IPR040064">
    <property type="entry name" value="MoaA-like"/>
</dbReference>
<evidence type="ECO:0000256" key="11">
    <source>
        <dbReference type="ARBA" id="ARBA00023239"/>
    </source>
</evidence>
<dbReference type="RefSeq" id="WP_076878152.1">
    <property type="nucleotide sequence ID" value="NZ_MLCN01000022.1"/>
</dbReference>
<evidence type="ECO:0000256" key="3">
    <source>
        <dbReference type="ARBA" id="ARBA00022485"/>
    </source>
</evidence>
<evidence type="ECO:0000256" key="1">
    <source>
        <dbReference type="ARBA" id="ARBA00001966"/>
    </source>
</evidence>
<keyword evidence="6" id="KW-0547">Nucleotide-binding</keyword>
<evidence type="ECO:0000313" key="14">
    <source>
        <dbReference type="EMBL" id="ONG39789.1"/>
    </source>
</evidence>
<dbReference type="Pfam" id="PF06463">
    <property type="entry name" value="Mob_synth_C"/>
    <property type="match status" value="1"/>
</dbReference>
<dbReference type="SFLD" id="SFLDG01383">
    <property type="entry name" value="cyclic_pyranopterin_phosphate"/>
    <property type="match status" value="1"/>
</dbReference>
<dbReference type="PANTHER" id="PTHR22960">
    <property type="entry name" value="MOLYBDOPTERIN COFACTOR SYNTHESIS PROTEIN A"/>
    <property type="match status" value="1"/>
</dbReference>
<dbReference type="GO" id="GO:0061798">
    <property type="term" value="F:GTP 3',8'-cyclase activity"/>
    <property type="evidence" value="ECO:0007669"/>
    <property type="project" value="UniProtKB-EC"/>
</dbReference>
<dbReference type="GO" id="GO:0006777">
    <property type="term" value="P:Mo-molybdopterin cofactor biosynthetic process"/>
    <property type="evidence" value="ECO:0007669"/>
    <property type="project" value="UniProtKB-KW"/>
</dbReference>
<evidence type="ECO:0000259" key="13">
    <source>
        <dbReference type="PROSITE" id="PS51918"/>
    </source>
</evidence>
<dbReference type="UniPathway" id="UPA00344"/>
<evidence type="ECO:0000256" key="5">
    <source>
        <dbReference type="ARBA" id="ARBA00022723"/>
    </source>
</evidence>
<dbReference type="OrthoDB" id="9763993at2"/>
<accession>A0A1S8CTP1</accession>
<protein>
    <recommendedName>
        <fullName evidence="2">GTP 3',8-cyclase</fullName>
        <ecNumber evidence="2">4.1.99.22</ecNumber>
    </recommendedName>
</protein>
<dbReference type="InterPro" id="IPR010505">
    <property type="entry name" value="MoaA_twitch"/>
</dbReference>
<comment type="caution">
    <text evidence="14">The sequence shown here is derived from an EMBL/GenBank/DDBJ whole genome shotgun (WGS) entry which is preliminary data.</text>
</comment>
<dbReference type="CDD" id="cd01335">
    <property type="entry name" value="Radical_SAM"/>
    <property type="match status" value="1"/>
</dbReference>
<dbReference type="PROSITE" id="PS51918">
    <property type="entry name" value="RADICAL_SAM"/>
    <property type="match status" value="1"/>
</dbReference>
<keyword evidence="5" id="KW-0479">Metal-binding</keyword>
<dbReference type="CDD" id="cd21117">
    <property type="entry name" value="Twitch_MoaA"/>
    <property type="match status" value="1"/>
</dbReference>
<keyword evidence="10" id="KW-0501">Molybdenum cofactor biosynthesis</keyword>